<keyword evidence="8" id="KW-1185">Reference proteome</keyword>
<name>A0A6G9GTX7_9ACTN</name>
<accession>A0A6G9GTX7</accession>
<feature type="compositionally biased region" description="Basic and acidic residues" evidence="5">
    <location>
        <begin position="1"/>
        <end position="14"/>
    </location>
</feature>
<evidence type="ECO:0000256" key="3">
    <source>
        <dbReference type="ARBA" id="ARBA00023163"/>
    </source>
</evidence>
<dbReference type="PANTHER" id="PTHR47506">
    <property type="entry name" value="TRANSCRIPTIONAL REGULATORY PROTEIN"/>
    <property type="match status" value="1"/>
</dbReference>
<dbReference type="Gene3D" id="1.10.357.10">
    <property type="entry name" value="Tetracycline Repressor, domain 2"/>
    <property type="match status" value="1"/>
</dbReference>
<dbReference type="KEGG" id="slia:HA039_04525"/>
<evidence type="ECO:0000313" key="8">
    <source>
        <dbReference type="Proteomes" id="UP000501179"/>
    </source>
</evidence>
<dbReference type="SUPFAM" id="SSF48498">
    <property type="entry name" value="Tetracyclin repressor-like, C-terminal domain"/>
    <property type="match status" value="1"/>
</dbReference>
<dbReference type="InterPro" id="IPR001647">
    <property type="entry name" value="HTH_TetR"/>
</dbReference>
<dbReference type="InterPro" id="IPR011075">
    <property type="entry name" value="TetR_C"/>
</dbReference>
<evidence type="ECO:0000256" key="4">
    <source>
        <dbReference type="PROSITE-ProRule" id="PRU00335"/>
    </source>
</evidence>
<dbReference type="EMBL" id="CP050177">
    <property type="protein sequence ID" value="QIQ01650.1"/>
    <property type="molecule type" value="Genomic_DNA"/>
</dbReference>
<dbReference type="RefSeq" id="WP_167024106.1">
    <property type="nucleotide sequence ID" value="NZ_CP050177.1"/>
</dbReference>
<evidence type="ECO:0000256" key="1">
    <source>
        <dbReference type="ARBA" id="ARBA00023015"/>
    </source>
</evidence>
<feature type="domain" description="HTH tetR-type" evidence="6">
    <location>
        <begin position="40"/>
        <end position="100"/>
    </location>
</feature>
<reference evidence="7 8" key="1">
    <citation type="submission" date="2020-03" db="EMBL/GenBank/DDBJ databases">
        <title>A novel species.</title>
        <authorList>
            <person name="Gao J."/>
        </authorList>
    </citation>
    <scope>NUCLEOTIDE SEQUENCE [LARGE SCALE GENOMIC DNA]</scope>
    <source>
        <strain evidence="7 8">QMT-12</strain>
    </source>
</reference>
<evidence type="ECO:0000256" key="2">
    <source>
        <dbReference type="ARBA" id="ARBA00023125"/>
    </source>
</evidence>
<proteinExistence type="predicted"/>
<gene>
    <name evidence="7" type="ORF">HA039_04525</name>
</gene>
<dbReference type="Pfam" id="PF00440">
    <property type="entry name" value="TetR_N"/>
    <property type="match status" value="1"/>
</dbReference>
<evidence type="ECO:0000259" key="6">
    <source>
        <dbReference type="PROSITE" id="PS50977"/>
    </source>
</evidence>
<protein>
    <submittedName>
        <fullName evidence="7">TetR/AcrR family transcriptional regulator</fullName>
    </submittedName>
</protein>
<evidence type="ECO:0000256" key="5">
    <source>
        <dbReference type="SAM" id="MobiDB-lite"/>
    </source>
</evidence>
<dbReference type="GO" id="GO:0003677">
    <property type="term" value="F:DNA binding"/>
    <property type="evidence" value="ECO:0007669"/>
    <property type="project" value="UniProtKB-UniRule"/>
</dbReference>
<keyword evidence="1" id="KW-0805">Transcription regulation</keyword>
<dbReference type="Pfam" id="PF16925">
    <property type="entry name" value="TetR_C_13"/>
    <property type="match status" value="1"/>
</dbReference>
<evidence type="ECO:0000313" key="7">
    <source>
        <dbReference type="EMBL" id="QIQ01650.1"/>
    </source>
</evidence>
<dbReference type="Proteomes" id="UP000501179">
    <property type="component" value="Chromosome"/>
</dbReference>
<feature type="DNA-binding region" description="H-T-H motif" evidence="4">
    <location>
        <begin position="63"/>
        <end position="82"/>
    </location>
</feature>
<dbReference type="InterPro" id="IPR009057">
    <property type="entry name" value="Homeodomain-like_sf"/>
</dbReference>
<dbReference type="PROSITE" id="PS50977">
    <property type="entry name" value="HTH_TETR_2"/>
    <property type="match status" value="1"/>
</dbReference>
<sequence length="249" mass="26591">MSGARTEKQTERQAGRTAAGSGAGRARRTGPADGRVERGNRTRRLVLDHTMDVASVEGLEGLSLGRIATELRLSKSGVFALFGSKEELQLATVRAAVDVYVAHVVRPARELPPGPERVWALCRNWLAYSANRVFRGGCFFHGVSAEFDARGGPVHDAIAEARTEWVSYVERALNAARRAGGLAADTDVPQVAFEIIALMEAANARSVLHGEAVAYERAGRAVLRRLREVATDPGALPEEPGEIGGPGTA</sequence>
<dbReference type="SUPFAM" id="SSF46689">
    <property type="entry name" value="Homeodomain-like"/>
    <property type="match status" value="1"/>
</dbReference>
<organism evidence="7 8">
    <name type="scientific">Streptomyces liangshanensis</name>
    <dbReference type="NCBI Taxonomy" id="2717324"/>
    <lineage>
        <taxon>Bacteria</taxon>
        <taxon>Bacillati</taxon>
        <taxon>Actinomycetota</taxon>
        <taxon>Actinomycetes</taxon>
        <taxon>Kitasatosporales</taxon>
        <taxon>Streptomycetaceae</taxon>
        <taxon>Streptomyces</taxon>
    </lineage>
</organism>
<dbReference type="InterPro" id="IPR036271">
    <property type="entry name" value="Tet_transcr_reg_TetR-rel_C_sf"/>
</dbReference>
<dbReference type="PANTHER" id="PTHR47506:SF6">
    <property type="entry name" value="HTH-TYPE TRANSCRIPTIONAL REPRESSOR NEMR"/>
    <property type="match status" value="1"/>
</dbReference>
<keyword evidence="2 4" id="KW-0238">DNA-binding</keyword>
<dbReference type="AlphaFoldDB" id="A0A6G9GTX7"/>
<keyword evidence="3" id="KW-0804">Transcription</keyword>
<feature type="region of interest" description="Disordered" evidence="5">
    <location>
        <begin position="1"/>
        <end position="41"/>
    </location>
</feature>
<dbReference type="Gene3D" id="1.10.10.60">
    <property type="entry name" value="Homeodomain-like"/>
    <property type="match status" value="1"/>
</dbReference>